<accession>A0A328D011</accession>
<gene>
    <name evidence="1" type="ORF">DM860_004135</name>
</gene>
<dbReference type="Proteomes" id="UP000249390">
    <property type="component" value="Unassembled WGS sequence"/>
</dbReference>
<evidence type="ECO:0000313" key="1">
    <source>
        <dbReference type="EMBL" id="RAL37213.1"/>
    </source>
</evidence>
<protein>
    <submittedName>
        <fullName evidence="1">Uncharacterized protein</fullName>
    </submittedName>
</protein>
<dbReference type="AlphaFoldDB" id="A0A328D011"/>
<reference evidence="1 2" key="1">
    <citation type="submission" date="2018-06" db="EMBL/GenBank/DDBJ databases">
        <title>The Genome of Cuscuta australis (Dodder) Provides Insight into the Evolution of Plant Parasitism.</title>
        <authorList>
            <person name="Liu H."/>
        </authorList>
    </citation>
    <scope>NUCLEOTIDE SEQUENCE [LARGE SCALE GENOMIC DNA]</scope>
    <source>
        <strain evidence="2">cv. Yunnan</strain>
        <tissue evidence="1">Vines</tissue>
    </source>
</reference>
<keyword evidence="2" id="KW-1185">Reference proteome</keyword>
<proteinExistence type="predicted"/>
<dbReference type="EMBL" id="NQVE01000217">
    <property type="protein sequence ID" value="RAL37213.1"/>
    <property type="molecule type" value="Genomic_DNA"/>
</dbReference>
<sequence length="159" mass="17839">MVRNSCFDVQFKRKREEKLNNRGCDDAWFVLYGILLNQYVSWCDNLALIVTADSSHCCSSEPHKKRAPKMGLPFQSFLELCIPTLVACPPLAAWASHCSQLPSLLSPSVWAYTPPYISKAAWYALGLGLGCIARHDHGHLLRVFGAEEVSEFEGQMLLH</sequence>
<name>A0A328D011_9ASTE</name>
<organism evidence="1 2">
    <name type="scientific">Cuscuta australis</name>
    <dbReference type="NCBI Taxonomy" id="267555"/>
    <lineage>
        <taxon>Eukaryota</taxon>
        <taxon>Viridiplantae</taxon>
        <taxon>Streptophyta</taxon>
        <taxon>Embryophyta</taxon>
        <taxon>Tracheophyta</taxon>
        <taxon>Spermatophyta</taxon>
        <taxon>Magnoliopsida</taxon>
        <taxon>eudicotyledons</taxon>
        <taxon>Gunneridae</taxon>
        <taxon>Pentapetalae</taxon>
        <taxon>asterids</taxon>
        <taxon>lamiids</taxon>
        <taxon>Solanales</taxon>
        <taxon>Convolvulaceae</taxon>
        <taxon>Cuscuteae</taxon>
        <taxon>Cuscuta</taxon>
        <taxon>Cuscuta subgen. Grammica</taxon>
        <taxon>Cuscuta sect. Cleistogrammica</taxon>
    </lineage>
</organism>
<comment type="caution">
    <text evidence="1">The sequence shown here is derived from an EMBL/GenBank/DDBJ whole genome shotgun (WGS) entry which is preliminary data.</text>
</comment>
<evidence type="ECO:0000313" key="2">
    <source>
        <dbReference type="Proteomes" id="UP000249390"/>
    </source>
</evidence>